<name>A0A9N9BSP1_FUNMO</name>
<reference evidence="1" key="1">
    <citation type="submission" date="2021-06" db="EMBL/GenBank/DDBJ databases">
        <authorList>
            <person name="Kallberg Y."/>
            <person name="Tangrot J."/>
            <person name="Rosling A."/>
        </authorList>
    </citation>
    <scope>NUCLEOTIDE SEQUENCE</scope>
    <source>
        <strain evidence="1">87-6 pot B 2015</strain>
    </source>
</reference>
<evidence type="ECO:0000313" key="2">
    <source>
        <dbReference type="Proteomes" id="UP000789375"/>
    </source>
</evidence>
<dbReference type="AlphaFoldDB" id="A0A9N9BSP1"/>
<organism evidence="1 2">
    <name type="scientific">Funneliformis mosseae</name>
    <name type="common">Endomycorrhizal fungus</name>
    <name type="synonym">Glomus mosseae</name>
    <dbReference type="NCBI Taxonomy" id="27381"/>
    <lineage>
        <taxon>Eukaryota</taxon>
        <taxon>Fungi</taxon>
        <taxon>Fungi incertae sedis</taxon>
        <taxon>Mucoromycota</taxon>
        <taxon>Glomeromycotina</taxon>
        <taxon>Glomeromycetes</taxon>
        <taxon>Glomerales</taxon>
        <taxon>Glomeraceae</taxon>
        <taxon>Funneliformis</taxon>
    </lineage>
</organism>
<feature type="non-terminal residue" evidence="1">
    <location>
        <position position="141"/>
    </location>
</feature>
<protein>
    <submittedName>
        <fullName evidence="1">2884_t:CDS:1</fullName>
    </submittedName>
</protein>
<dbReference type="EMBL" id="CAJVPP010001869">
    <property type="protein sequence ID" value="CAG8576849.1"/>
    <property type="molecule type" value="Genomic_DNA"/>
</dbReference>
<sequence>EGCLDEKQDNNDYENWLNTLSVTQSTTIVQNIYRYQSYINNENSQNGLDLNGNQYVSLNKQRQYYVHVWGLVKQANRIACKNCDESFDDQENIGQIQNLIIRRPKGRPAGTVRFKGPLETSNEVNKSRKCGFCNESGLHVQ</sequence>
<proteinExistence type="predicted"/>
<evidence type="ECO:0000313" key="1">
    <source>
        <dbReference type="EMBL" id="CAG8576849.1"/>
    </source>
</evidence>
<dbReference type="Proteomes" id="UP000789375">
    <property type="component" value="Unassembled WGS sequence"/>
</dbReference>
<gene>
    <name evidence="1" type="ORF">FMOSSE_LOCUS7746</name>
</gene>
<accession>A0A9N9BSP1</accession>
<keyword evidence="2" id="KW-1185">Reference proteome</keyword>
<comment type="caution">
    <text evidence="1">The sequence shown here is derived from an EMBL/GenBank/DDBJ whole genome shotgun (WGS) entry which is preliminary data.</text>
</comment>